<keyword evidence="4" id="KW-1185">Reference proteome</keyword>
<dbReference type="Pfam" id="PF00112">
    <property type="entry name" value="Peptidase_C1"/>
    <property type="match status" value="1"/>
</dbReference>
<reference evidence="3" key="1">
    <citation type="journal article" date="2020" name="bioRxiv">
        <title>Comparative genomics of Chlamydomonas.</title>
        <authorList>
            <person name="Craig R.J."/>
            <person name="Hasan A.R."/>
            <person name="Ness R.W."/>
            <person name="Keightley P.D."/>
        </authorList>
    </citation>
    <scope>NUCLEOTIDE SEQUENCE</scope>
    <source>
        <strain evidence="3">SAG 7.73</strain>
    </source>
</reference>
<dbReference type="InterPro" id="IPR038765">
    <property type="entry name" value="Papain-like_cys_pep_sf"/>
</dbReference>
<protein>
    <recommendedName>
        <fullName evidence="2">Peptidase C1A papain C-terminal domain-containing protein</fullName>
    </recommendedName>
</protein>
<dbReference type="PANTHER" id="PTHR12411">
    <property type="entry name" value="CYSTEINE PROTEASE FAMILY C1-RELATED"/>
    <property type="match status" value="1"/>
</dbReference>
<dbReference type="AlphaFoldDB" id="A0A835SWW4"/>
<dbReference type="InterPro" id="IPR013128">
    <property type="entry name" value="Peptidase_C1A"/>
</dbReference>
<dbReference type="Proteomes" id="UP000650467">
    <property type="component" value="Unassembled WGS sequence"/>
</dbReference>
<name>A0A835SWW4_CHLIN</name>
<dbReference type="EMBL" id="JAEHOC010000037">
    <property type="protein sequence ID" value="KAG2428015.1"/>
    <property type="molecule type" value="Genomic_DNA"/>
</dbReference>
<comment type="similarity">
    <text evidence="1">Belongs to the peptidase C1 family.</text>
</comment>
<feature type="domain" description="Peptidase C1A papain C-terminal" evidence="2">
    <location>
        <begin position="6"/>
        <end position="157"/>
    </location>
</feature>
<evidence type="ECO:0000259" key="2">
    <source>
        <dbReference type="SMART" id="SM00645"/>
    </source>
</evidence>
<dbReference type="OrthoDB" id="683764at2759"/>
<evidence type="ECO:0000313" key="3">
    <source>
        <dbReference type="EMBL" id="KAG2428015.1"/>
    </source>
</evidence>
<evidence type="ECO:0000313" key="4">
    <source>
        <dbReference type="Proteomes" id="UP000650467"/>
    </source>
</evidence>
<comment type="caution">
    <text evidence="3">The sequence shown here is derived from an EMBL/GenBank/DDBJ whole genome shotgun (WGS) entry which is preliminary data.</text>
</comment>
<accession>A0A835SWW4</accession>
<gene>
    <name evidence="3" type="ORF">HXX76_012001</name>
</gene>
<proteinExistence type="inferred from homology"/>
<dbReference type="SMART" id="SM00645">
    <property type="entry name" value="Pept_C1"/>
    <property type="match status" value="1"/>
</dbReference>
<evidence type="ECO:0000256" key="1">
    <source>
        <dbReference type="ARBA" id="ARBA00008455"/>
    </source>
</evidence>
<organism evidence="3 4">
    <name type="scientific">Chlamydomonas incerta</name>
    <dbReference type="NCBI Taxonomy" id="51695"/>
    <lineage>
        <taxon>Eukaryota</taxon>
        <taxon>Viridiplantae</taxon>
        <taxon>Chlorophyta</taxon>
        <taxon>core chlorophytes</taxon>
        <taxon>Chlorophyceae</taxon>
        <taxon>CS clade</taxon>
        <taxon>Chlamydomonadales</taxon>
        <taxon>Chlamydomonadaceae</taxon>
        <taxon>Chlamydomonas</taxon>
    </lineage>
</organism>
<dbReference type="InterPro" id="IPR000668">
    <property type="entry name" value="Peptidase_C1A_C"/>
</dbReference>
<sequence length="600" mass="64061">MKSGILEADAWSVMVAGVAAQQCPRDAVDIELAKLLDEATRQTARAKQVLGWETAFPASPEHAVTQIVSNQPAVAIVHAPDDWNTYDGRSLYVGSCSSKPSMANHAVLIVGYTEKEWIVQNSWGPAWGDGGAMRLPRGKYSTSLNPCGLLNRVTYPVLDEVTPERRGDLVQEGYCSGVDLVASSGGAGRTVRQIAQHFNVAINDFMRINTHISADPDAELDVNTAFYVPPCTRNVPKPPVPSAECGTTYHVSYQPATGTATSAYDQGGAAGRRLREVHAEQQAQARRRRLAHVAHGRAGCPPKAGYTVLWDTNWDGLPTSTSGQLSPADAEALCNSDASCTHWNSFGYYLLGGVRGYFTYDGLCTYVKAGGGCPPKAGYTVLWDTNWDGLPTSTSGQLSPADAEALCNSDASCTHWNSFGYYLLGGVRGYFTYDGLCTYVKAGGGCPPKAGYTVLWDTNWDGLPTSTSGQLSPADAEALCNSDASCTHWNSFGYYLLGGVRGYFTYDGLCTYVKAGGGCPPKAGYTVLWDTNWDGLPTSTSGQLSPADAEALCNSDASCTHWNSFGYYLLGGVRGYFTYDGLCTYVKAGGGEQAAPNPLP</sequence>
<dbReference type="GO" id="GO:0008234">
    <property type="term" value="F:cysteine-type peptidase activity"/>
    <property type="evidence" value="ECO:0007669"/>
    <property type="project" value="InterPro"/>
</dbReference>
<dbReference type="Gene3D" id="3.90.70.10">
    <property type="entry name" value="Cysteine proteinases"/>
    <property type="match status" value="1"/>
</dbReference>
<dbReference type="SUPFAM" id="SSF54001">
    <property type="entry name" value="Cysteine proteinases"/>
    <property type="match status" value="1"/>
</dbReference>
<dbReference type="GO" id="GO:0006508">
    <property type="term" value="P:proteolysis"/>
    <property type="evidence" value="ECO:0007669"/>
    <property type="project" value="InterPro"/>
</dbReference>